<organism evidence="2 3">
    <name type="scientific">Mesobacillus selenatarsenatis (strain DSM 18680 / JCM 14380 / FERM P-15431 / SF-1)</name>
    <dbReference type="NCBI Taxonomy" id="1321606"/>
    <lineage>
        <taxon>Bacteria</taxon>
        <taxon>Bacillati</taxon>
        <taxon>Bacillota</taxon>
        <taxon>Bacilli</taxon>
        <taxon>Bacillales</taxon>
        <taxon>Bacillaceae</taxon>
        <taxon>Mesobacillus</taxon>
    </lineage>
</organism>
<dbReference type="STRING" id="1321606.SAMD00020551_0324"/>
<name>A0A0A8WX45_MESS1</name>
<reference evidence="2 3" key="1">
    <citation type="submission" date="2013-06" db="EMBL/GenBank/DDBJ databases">
        <title>Whole genome shotgun sequence of Bacillus selenatarsenatis SF-1.</title>
        <authorList>
            <person name="Kuroda M."/>
            <person name="Sei K."/>
            <person name="Yamashita M."/>
            <person name="Ike M."/>
        </authorList>
    </citation>
    <scope>NUCLEOTIDE SEQUENCE [LARGE SCALE GENOMIC DNA]</scope>
    <source>
        <strain evidence="2 3">SF-1</strain>
    </source>
</reference>
<keyword evidence="1" id="KW-1133">Transmembrane helix</keyword>
<gene>
    <name evidence="2" type="ORF">SAMD00020551_0324</name>
</gene>
<evidence type="ECO:0000313" key="3">
    <source>
        <dbReference type="Proteomes" id="UP000031014"/>
    </source>
</evidence>
<feature type="transmembrane region" description="Helical" evidence="1">
    <location>
        <begin position="26"/>
        <end position="46"/>
    </location>
</feature>
<accession>A0A0A8WX45</accession>
<dbReference type="Proteomes" id="UP000031014">
    <property type="component" value="Unassembled WGS sequence"/>
</dbReference>
<keyword evidence="1" id="KW-0472">Membrane</keyword>
<keyword evidence="1" id="KW-0812">Transmembrane</keyword>
<keyword evidence="3" id="KW-1185">Reference proteome</keyword>
<comment type="caution">
    <text evidence="2">The sequence shown here is derived from an EMBL/GenBank/DDBJ whole genome shotgun (WGS) entry which is preliminary data.</text>
</comment>
<proteinExistence type="predicted"/>
<dbReference type="EMBL" id="BASE01000008">
    <property type="protein sequence ID" value="GAM12193.1"/>
    <property type="molecule type" value="Genomic_DNA"/>
</dbReference>
<sequence>MAEELLTAFEFFTGMNNKRKKCRGDAAFLFLIRLFIINSFISYIIMKKSVPRLAVFI</sequence>
<evidence type="ECO:0000256" key="1">
    <source>
        <dbReference type="SAM" id="Phobius"/>
    </source>
</evidence>
<protein>
    <submittedName>
        <fullName evidence="2">Uncharacterized protein</fullName>
    </submittedName>
</protein>
<evidence type="ECO:0000313" key="2">
    <source>
        <dbReference type="EMBL" id="GAM12193.1"/>
    </source>
</evidence>
<dbReference type="AlphaFoldDB" id="A0A0A8WX45"/>